<evidence type="ECO:0000313" key="6">
    <source>
        <dbReference type="Proteomes" id="UP000326994"/>
    </source>
</evidence>
<organism evidence="5 6">
    <name type="scientific">Patiriisocius marinistellae</name>
    <dbReference type="NCBI Taxonomy" id="2494560"/>
    <lineage>
        <taxon>Bacteria</taxon>
        <taxon>Pseudomonadati</taxon>
        <taxon>Bacteroidota</taxon>
        <taxon>Flavobacteriia</taxon>
        <taxon>Flavobacteriales</taxon>
        <taxon>Flavobacteriaceae</taxon>
        <taxon>Patiriisocius</taxon>
    </lineage>
</organism>
<name>A0A5J4FUN1_9FLAO</name>
<evidence type="ECO:0000256" key="1">
    <source>
        <dbReference type="ARBA" id="ARBA00022737"/>
    </source>
</evidence>
<dbReference type="Pfam" id="PF15902">
    <property type="entry name" value="Sortilin-Vps10"/>
    <property type="match status" value="1"/>
</dbReference>
<keyword evidence="1" id="KW-0677">Repeat</keyword>
<feature type="domain" description="Sortilin N-terminal" evidence="4">
    <location>
        <begin position="126"/>
        <end position="301"/>
    </location>
</feature>
<evidence type="ECO:0000259" key="4">
    <source>
        <dbReference type="Pfam" id="PF15902"/>
    </source>
</evidence>
<accession>A0A5J4FUN1</accession>
<keyword evidence="6" id="KW-1185">Reference proteome</keyword>
<dbReference type="CDD" id="cd15482">
    <property type="entry name" value="Sialidase_non-viral"/>
    <property type="match status" value="1"/>
</dbReference>
<feature type="signal peptide" evidence="3">
    <location>
        <begin position="1"/>
        <end position="21"/>
    </location>
</feature>
<feature type="chain" id="PRO_5023865870" description="Sortilin N-terminal domain-containing protein" evidence="3">
    <location>
        <begin position="22"/>
        <end position="1032"/>
    </location>
</feature>
<evidence type="ECO:0000256" key="2">
    <source>
        <dbReference type="SAM" id="MobiDB-lite"/>
    </source>
</evidence>
<sequence length="1032" mass="114178">MKKVLIPILSVLFAIPFVGTAQEEISLKGKELFGDMRARHIGPALMSGRINDLEMHPTNPRIIYTGTAGGGVWKSNDGGATFAPIFDEHVQSIGVVTLDPKDPDNTIWVGTGETWTRNSVSVGDGLFKSTDGGSNFKEVPGFENSERITSVVINPNNTNEMYVGVLGALWSDSTDRGVYKSSDGGKSWDKILYVGPSTGASDVIMDPNNPSVLYTSMWQFRRSGWGFNSGGLNSALYKSTDSGATWNKIHSGFPSGKLGRIAIAVAPSDSNILYSVLETEDKSKNGLWKSKDAGKSWEHLNNDFGLVVRPFYFSRIVIDPNNPDIVLKGGLSGSISRDGGKTFKSLGNMHSDIHDLAFHINDSDMIFSGTDGGIYRSWNGGTTFEIVENLPLSQFYHISVDDAKPYNVYGGLQDNGSWYGPSTSPGGVNARDWNSVGYGDGFRVLKHPTKNIVYSEMQGAENVWRYDIDRNRTKTIQPLPKKGDAELRFNWNAPMAVSAHQPDRFYMGSQFLHVSEDMGDTWKIISPDLTTNDKSKQDQSKSGGLSVDNSGAENHTTIFTIAESPLDGNILWVGTDDGNVQVTQDGGKSWNNVTKNLTGIPANTWVYHIEASVHGKGTAYAVFEGHSSGDMKPYAMKTTDFGKTWKSIISPDIQDNAFVRNIQEDYVNENLLFLGTEMGLYVSIDGGKNWSHFTNNMPPVAVHFIDMQKQTNDIVMGTHGRGVIIIDDISPLRELNQNILSKDVHFFKSSPFTMTEDSGFAGSFGAETQFVGANKSTAARIVYYLKKRHTFGKMIMEIQDMQGNKITSLSPGKSKGINVVDWNFNTVNPKMAAAKTLSFGGFTSPRVPEGKYKVVLQKGKDTYEQMIETTYDKNSITTVADRKKQEALTKEMFDMVEDLAYMVYEIGEMQSKAKEVIDANGKGTKDAQKLWDELENLRTDLVITTGDNYVASAEPELRERMGELYSNVATSYDNVSGRLMQNYELIKEEFTKEQTRFATIKEKEGKKFKKALDKAGMEAPNLKSKEEFLKKD</sequence>
<dbReference type="GO" id="GO:0010411">
    <property type="term" value="P:xyloglucan metabolic process"/>
    <property type="evidence" value="ECO:0007669"/>
    <property type="project" value="TreeGrafter"/>
</dbReference>
<feature type="region of interest" description="Disordered" evidence="2">
    <location>
        <begin position="530"/>
        <end position="549"/>
    </location>
</feature>
<gene>
    <name evidence="5" type="ORF">ULMS_18550</name>
</gene>
<dbReference type="InterPro" id="IPR052025">
    <property type="entry name" value="Xyloglucanase_GH74"/>
</dbReference>
<comment type="caution">
    <text evidence="5">The sequence shown here is derived from an EMBL/GenBank/DDBJ whole genome shotgun (WGS) entry which is preliminary data.</text>
</comment>
<evidence type="ECO:0000313" key="5">
    <source>
        <dbReference type="EMBL" id="GEQ86347.1"/>
    </source>
</evidence>
<dbReference type="PANTHER" id="PTHR43739">
    <property type="entry name" value="XYLOGLUCANASE (EUROFUNG)"/>
    <property type="match status" value="1"/>
</dbReference>
<dbReference type="SUPFAM" id="SSF110296">
    <property type="entry name" value="Oligoxyloglucan reducing end-specific cellobiohydrolase"/>
    <property type="match status" value="1"/>
</dbReference>
<keyword evidence="3" id="KW-0732">Signal</keyword>
<protein>
    <recommendedName>
        <fullName evidence="4">Sortilin N-terminal domain-containing protein</fullName>
    </recommendedName>
</protein>
<dbReference type="AlphaFoldDB" id="A0A5J4FUN1"/>
<evidence type="ECO:0000256" key="3">
    <source>
        <dbReference type="SAM" id="SignalP"/>
    </source>
</evidence>
<dbReference type="Gene3D" id="2.130.10.10">
    <property type="entry name" value="YVTN repeat-like/Quinoprotein amine dehydrogenase"/>
    <property type="match status" value="5"/>
</dbReference>
<reference evidence="5 6" key="1">
    <citation type="submission" date="2019-08" db="EMBL/GenBank/DDBJ databases">
        <title>Ulvibacter marinistellae sp. nov., isolated from a starfish, Patiria pectinifera.</title>
        <authorList>
            <person name="Kawano K."/>
            <person name="Ushijima N."/>
            <person name="Kihara M."/>
            <person name="Itoh H."/>
        </authorList>
    </citation>
    <scope>NUCLEOTIDE SEQUENCE [LARGE SCALE GENOMIC DNA]</scope>
    <source>
        <strain evidence="5 6">KK4</strain>
    </source>
</reference>
<dbReference type="InterPro" id="IPR015943">
    <property type="entry name" value="WD40/YVTN_repeat-like_dom_sf"/>
</dbReference>
<dbReference type="Proteomes" id="UP000326994">
    <property type="component" value="Unassembled WGS sequence"/>
</dbReference>
<dbReference type="EMBL" id="BKCF01000003">
    <property type="protein sequence ID" value="GEQ86347.1"/>
    <property type="molecule type" value="Genomic_DNA"/>
</dbReference>
<dbReference type="OrthoDB" id="9764804at2"/>
<proteinExistence type="predicted"/>
<dbReference type="SUPFAM" id="SSF50939">
    <property type="entry name" value="Sialidases"/>
    <property type="match status" value="1"/>
</dbReference>
<feature type="compositionally biased region" description="Polar residues" evidence="2">
    <location>
        <begin position="540"/>
        <end position="549"/>
    </location>
</feature>
<dbReference type="RefSeq" id="WP_151894278.1">
    <property type="nucleotide sequence ID" value="NZ_BKCF01000003.1"/>
</dbReference>
<dbReference type="InterPro" id="IPR036278">
    <property type="entry name" value="Sialidase_sf"/>
</dbReference>
<dbReference type="PANTHER" id="PTHR43739:SF5">
    <property type="entry name" value="EXO-ALPHA-SIALIDASE"/>
    <property type="match status" value="1"/>
</dbReference>
<dbReference type="InterPro" id="IPR031778">
    <property type="entry name" value="Sortilin_N"/>
</dbReference>